<feature type="transmembrane region" description="Helical" evidence="5">
    <location>
        <begin position="115"/>
        <end position="137"/>
    </location>
</feature>
<dbReference type="EMBL" id="CASHTH010003240">
    <property type="protein sequence ID" value="CAI8042155.1"/>
    <property type="molecule type" value="Genomic_DNA"/>
</dbReference>
<keyword evidence="3 5" id="KW-1133">Transmembrane helix</keyword>
<feature type="transmembrane region" description="Helical" evidence="5">
    <location>
        <begin position="86"/>
        <end position="103"/>
    </location>
</feature>
<dbReference type="InterPro" id="IPR011547">
    <property type="entry name" value="SLC26A/SulP_dom"/>
</dbReference>
<dbReference type="Proteomes" id="UP001174909">
    <property type="component" value="Unassembled WGS sequence"/>
</dbReference>
<feature type="transmembrane region" description="Helical" evidence="5">
    <location>
        <begin position="193"/>
        <end position="213"/>
    </location>
</feature>
<keyword evidence="2 5" id="KW-0812">Transmembrane</keyword>
<sequence length="486" mass="50587">MKYDLQTFRGDLFGGVTAAVVGLPVALAFGVASGLGAVAGIYGAIAVGFFASVFGGTRSQISGPTGPMAVAMAVIVTTHASSLAEAFTIAIMAGLIQVLLGVLRIGRFVAYTPYSVISGFMSGIGIIIITLQVLPFIGEPAASGGPLAAATTWPNAMSHLDNVNFSAIAIAGATLIVGILWPSRLRRFLPPTLAALVVGTLMGVFWLSGTPVIGDVPTGLPSPQLPVIDPSFLVRAFSPALTIALLGSIDSLLTSLIADSMTRTRHNPNRELVGQGLGNMIAGFIGGIPGAGATLGTVVNIRAGGRTQISGALRALILLALVLGLGKYVEAIPHAVLAGILMKVGWDIIDWRFITRIHRVQPEHLLVMLITLGLTVFLDLITAVAIGLIAAGMASARQFERMELDSVVSVPLLDQSFLYNNSSLDDQSKEIDPFSARVGLVALRGSFSVASSSKLITAISTDIASTKSSFLTSPIRFTLMTAPRSW</sequence>
<dbReference type="Pfam" id="PF00916">
    <property type="entry name" value="Sulfate_transp"/>
    <property type="match status" value="1"/>
</dbReference>
<proteinExistence type="predicted"/>
<dbReference type="PANTHER" id="PTHR11814">
    <property type="entry name" value="SULFATE TRANSPORTER"/>
    <property type="match status" value="1"/>
</dbReference>
<dbReference type="InterPro" id="IPR001902">
    <property type="entry name" value="SLC26A/SulP_fam"/>
</dbReference>
<evidence type="ECO:0000256" key="5">
    <source>
        <dbReference type="SAM" id="Phobius"/>
    </source>
</evidence>
<evidence type="ECO:0000259" key="6">
    <source>
        <dbReference type="Pfam" id="PF00916"/>
    </source>
</evidence>
<comment type="subcellular location">
    <subcellularLocation>
        <location evidence="1">Membrane</location>
        <topology evidence="1">Multi-pass membrane protein</topology>
    </subcellularLocation>
</comment>
<comment type="caution">
    <text evidence="7">The sequence shown here is derived from an EMBL/GenBank/DDBJ whole genome shotgun (WGS) entry which is preliminary data.</text>
</comment>
<dbReference type="GO" id="GO:0055085">
    <property type="term" value="P:transmembrane transport"/>
    <property type="evidence" value="ECO:0007669"/>
    <property type="project" value="InterPro"/>
</dbReference>
<evidence type="ECO:0000256" key="1">
    <source>
        <dbReference type="ARBA" id="ARBA00004141"/>
    </source>
</evidence>
<feature type="domain" description="SLC26A/SulP transporter" evidence="6">
    <location>
        <begin position="8"/>
        <end position="371"/>
    </location>
</feature>
<reference evidence="7" key="1">
    <citation type="submission" date="2023-03" db="EMBL/GenBank/DDBJ databases">
        <authorList>
            <person name="Steffen K."/>
            <person name="Cardenas P."/>
        </authorList>
    </citation>
    <scope>NUCLEOTIDE SEQUENCE</scope>
</reference>
<gene>
    <name evidence="7" type="ORF">GBAR_LOCUS23404</name>
</gene>
<feature type="transmembrane region" description="Helical" evidence="5">
    <location>
        <begin position="35"/>
        <end position="54"/>
    </location>
</feature>
<organism evidence="7 8">
    <name type="scientific">Geodia barretti</name>
    <name type="common">Barrett's horny sponge</name>
    <dbReference type="NCBI Taxonomy" id="519541"/>
    <lineage>
        <taxon>Eukaryota</taxon>
        <taxon>Metazoa</taxon>
        <taxon>Porifera</taxon>
        <taxon>Demospongiae</taxon>
        <taxon>Heteroscleromorpha</taxon>
        <taxon>Tetractinellida</taxon>
        <taxon>Astrophorina</taxon>
        <taxon>Geodiidae</taxon>
        <taxon>Geodia</taxon>
    </lineage>
</organism>
<evidence type="ECO:0000256" key="4">
    <source>
        <dbReference type="ARBA" id="ARBA00023136"/>
    </source>
</evidence>
<accession>A0AA35T5I9</accession>
<evidence type="ECO:0000256" key="2">
    <source>
        <dbReference type="ARBA" id="ARBA00022692"/>
    </source>
</evidence>
<dbReference type="AlphaFoldDB" id="A0AA35T5I9"/>
<protein>
    <submittedName>
        <fullName evidence="7">Bicarbonate transporter BicA</fullName>
    </submittedName>
</protein>
<feature type="transmembrane region" description="Helical" evidence="5">
    <location>
        <begin position="311"/>
        <end position="329"/>
    </location>
</feature>
<feature type="transmembrane region" description="Helical" evidence="5">
    <location>
        <begin position="163"/>
        <end position="181"/>
    </location>
</feature>
<name>A0AA35T5I9_GEOBA</name>
<evidence type="ECO:0000313" key="8">
    <source>
        <dbReference type="Proteomes" id="UP001174909"/>
    </source>
</evidence>
<feature type="transmembrane region" description="Helical" evidence="5">
    <location>
        <begin position="61"/>
        <end position="80"/>
    </location>
</feature>
<feature type="transmembrane region" description="Helical" evidence="5">
    <location>
        <begin position="366"/>
        <end position="394"/>
    </location>
</feature>
<feature type="transmembrane region" description="Helical" evidence="5">
    <location>
        <begin position="12"/>
        <end position="29"/>
    </location>
</feature>
<dbReference type="GO" id="GO:0016020">
    <property type="term" value="C:membrane"/>
    <property type="evidence" value="ECO:0007669"/>
    <property type="project" value="UniProtKB-SubCell"/>
</dbReference>
<keyword evidence="8" id="KW-1185">Reference proteome</keyword>
<evidence type="ECO:0000256" key="3">
    <source>
        <dbReference type="ARBA" id="ARBA00022989"/>
    </source>
</evidence>
<evidence type="ECO:0000313" key="7">
    <source>
        <dbReference type="EMBL" id="CAI8042155.1"/>
    </source>
</evidence>
<keyword evidence="4 5" id="KW-0472">Membrane</keyword>